<evidence type="ECO:0000313" key="4">
    <source>
        <dbReference type="Proteomes" id="UP000004358"/>
    </source>
</evidence>
<dbReference type="EMBL" id="AANZ01000014">
    <property type="protein sequence ID" value="EAQ79602.1"/>
    <property type="molecule type" value="Genomic_DNA"/>
</dbReference>
<dbReference type="PANTHER" id="PTHR11556:SF35">
    <property type="entry name" value="SEDOHEPTULOSE-1,7-BISPHOSPHATASE, CHLOROPLASTIC"/>
    <property type="match status" value="1"/>
</dbReference>
<dbReference type="GO" id="GO:0006000">
    <property type="term" value="P:fructose metabolic process"/>
    <property type="evidence" value="ECO:0007669"/>
    <property type="project" value="TreeGrafter"/>
</dbReference>
<dbReference type="PROSITE" id="PS00124">
    <property type="entry name" value="FBPASE"/>
    <property type="match status" value="1"/>
</dbReference>
<sequence length="93" mass="10129">MVSDFHRTMLKGGVFLYPPTAENPEGKLRILYEAFPIAFLCEQAGGKASDGTGRLLEIEPTSIHQRTPMVVGSQVEMEKFEAMVASGEISALV</sequence>
<dbReference type="STRING" id="314230.DSM3645_03963"/>
<dbReference type="InterPro" id="IPR000146">
    <property type="entry name" value="FBPase_class-1"/>
</dbReference>
<evidence type="ECO:0000259" key="2">
    <source>
        <dbReference type="Pfam" id="PF18913"/>
    </source>
</evidence>
<dbReference type="HOGENOM" id="CLU_184745_0_0_0"/>
<dbReference type="Proteomes" id="UP000004358">
    <property type="component" value="Unassembled WGS sequence"/>
</dbReference>
<dbReference type="GO" id="GO:0042132">
    <property type="term" value="F:fructose 1,6-bisphosphate 1-phosphatase activity"/>
    <property type="evidence" value="ECO:0007669"/>
    <property type="project" value="TreeGrafter"/>
</dbReference>
<feature type="domain" description="Fructose-1-6-bisphosphatase class 1 C-terminal" evidence="2">
    <location>
        <begin position="1"/>
        <end position="84"/>
    </location>
</feature>
<comment type="pathway">
    <text evidence="1">Carbohydrate biosynthesis.</text>
</comment>
<dbReference type="InterPro" id="IPR020548">
    <property type="entry name" value="Fructose_bisphosphatase_AS"/>
</dbReference>
<proteinExistence type="predicted"/>
<dbReference type="GO" id="GO:0030388">
    <property type="term" value="P:fructose 1,6-bisphosphate metabolic process"/>
    <property type="evidence" value="ECO:0007669"/>
    <property type="project" value="TreeGrafter"/>
</dbReference>
<name>A3ZV64_9BACT</name>
<dbReference type="GO" id="GO:0005986">
    <property type="term" value="P:sucrose biosynthetic process"/>
    <property type="evidence" value="ECO:0007669"/>
    <property type="project" value="TreeGrafter"/>
</dbReference>
<dbReference type="AlphaFoldDB" id="A3ZV64"/>
<organism evidence="3 4">
    <name type="scientific">Blastopirellula marina DSM 3645</name>
    <dbReference type="NCBI Taxonomy" id="314230"/>
    <lineage>
        <taxon>Bacteria</taxon>
        <taxon>Pseudomonadati</taxon>
        <taxon>Planctomycetota</taxon>
        <taxon>Planctomycetia</taxon>
        <taxon>Pirellulales</taxon>
        <taxon>Pirellulaceae</taxon>
        <taxon>Blastopirellula</taxon>
    </lineage>
</organism>
<gene>
    <name evidence="3" type="ORF">DSM3645_03963</name>
</gene>
<evidence type="ECO:0000256" key="1">
    <source>
        <dbReference type="ARBA" id="ARBA00024331"/>
    </source>
</evidence>
<evidence type="ECO:0000313" key="3">
    <source>
        <dbReference type="EMBL" id="EAQ79602.1"/>
    </source>
</evidence>
<protein>
    <submittedName>
        <fullName evidence="3">Fructose-1,6-bisphosphatase</fullName>
    </submittedName>
</protein>
<dbReference type="SUPFAM" id="SSF56655">
    <property type="entry name" value="Carbohydrate phosphatase"/>
    <property type="match status" value="1"/>
</dbReference>
<dbReference type="GO" id="GO:0006002">
    <property type="term" value="P:fructose 6-phosphate metabolic process"/>
    <property type="evidence" value="ECO:0007669"/>
    <property type="project" value="TreeGrafter"/>
</dbReference>
<accession>A3ZV64</accession>
<dbReference type="Gene3D" id="3.40.190.80">
    <property type="match status" value="1"/>
</dbReference>
<dbReference type="GO" id="GO:0005737">
    <property type="term" value="C:cytoplasm"/>
    <property type="evidence" value="ECO:0007669"/>
    <property type="project" value="TreeGrafter"/>
</dbReference>
<dbReference type="eggNOG" id="COG0158">
    <property type="taxonomic scope" value="Bacteria"/>
</dbReference>
<dbReference type="Pfam" id="PF18913">
    <property type="entry name" value="FBPase_C"/>
    <property type="match status" value="1"/>
</dbReference>
<dbReference type="PANTHER" id="PTHR11556">
    <property type="entry name" value="FRUCTOSE-1,6-BISPHOSPHATASE-RELATED"/>
    <property type="match status" value="1"/>
</dbReference>
<dbReference type="GO" id="GO:0006094">
    <property type="term" value="P:gluconeogenesis"/>
    <property type="evidence" value="ECO:0007669"/>
    <property type="project" value="TreeGrafter"/>
</dbReference>
<reference evidence="3 4" key="1">
    <citation type="submission" date="2006-02" db="EMBL/GenBank/DDBJ databases">
        <authorList>
            <person name="Amann R."/>
            <person name="Ferriera S."/>
            <person name="Johnson J."/>
            <person name="Kravitz S."/>
            <person name="Halpern A."/>
            <person name="Remington K."/>
            <person name="Beeson K."/>
            <person name="Tran B."/>
            <person name="Rogers Y.-H."/>
            <person name="Friedman R."/>
            <person name="Venter J.C."/>
        </authorList>
    </citation>
    <scope>NUCLEOTIDE SEQUENCE [LARGE SCALE GENOMIC DNA]</scope>
    <source>
        <strain evidence="3 4">DSM 3645</strain>
    </source>
</reference>
<dbReference type="InterPro" id="IPR044015">
    <property type="entry name" value="FBPase_C_dom"/>
</dbReference>
<comment type="caution">
    <text evidence="3">The sequence shown here is derived from an EMBL/GenBank/DDBJ whole genome shotgun (WGS) entry which is preliminary data.</text>
</comment>